<dbReference type="NCBIfam" id="TIGR02436">
    <property type="entry name" value="four helix bundle protein"/>
    <property type="match status" value="1"/>
</dbReference>
<gene>
    <name evidence="1" type="ORF">A3I42_04110</name>
</gene>
<comment type="caution">
    <text evidence="1">The sequence shown here is derived from an EMBL/GenBank/DDBJ whole genome shotgun (WGS) entry which is preliminary data.</text>
</comment>
<accession>A0A1F7VBC7</accession>
<organism evidence="1 2">
    <name type="scientific">Candidatus Uhrbacteria bacterium RIFCSPLOWO2_02_FULL_49_11</name>
    <dbReference type="NCBI Taxonomy" id="1802409"/>
    <lineage>
        <taxon>Bacteria</taxon>
        <taxon>Candidatus Uhriibacteriota</taxon>
    </lineage>
</organism>
<dbReference type="CDD" id="cd16377">
    <property type="entry name" value="23S_rRNA_IVP_like"/>
    <property type="match status" value="1"/>
</dbReference>
<dbReference type="Proteomes" id="UP000178264">
    <property type="component" value="Unassembled WGS sequence"/>
</dbReference>
<proteinExistence type="predicted"/>
<dbReference type="InterPro" id="IPR036583">
    <property type="entry name" value="23S_rRNA_IVS_sf"/>
</dbReference>
<dbReference type="InterPro" id="IPR012657">
    <property type="entry name" value="23S_rRNA-intervening_sequence"/>
</dbReference>
<dbReference type="SUPFAM" id="SSF158446">
    <property type="entry name" value="IVS-encoded protein-like"/>
    <property type="match status" value="1"/>
</dbReference>
<sequence length="125" mass="15219">MNNMEENFKDKLKRLMDEYVHFVYRVTRDFPNEEKFSSVSQWRRSTLSVVLNYIEGFARRKPLVQLNFYEQSYGSFKESKYLLYFSYKEKFIAQEDYNFGLQLAEEIGKMLWSEINKLEKSIMKT</sequence>
<evidence type="ECO:0000313" key="2">
    <source>
        <dbReference type="Proteomes" id="UP000178264"/>
    </source>
</evidence>
<evidence type="ECO:0000313" key="1">
    <source>
        <dbReference type="EMBL" id="OGL87840.1"/>
    </source>
</evidence>
<dbReference type="AlphaFoldDB" id="A0A1F7VBC7"/>
<name>A0A1F7VBC7_9BACT</name>
<evidence type="ECO:0008006" key="3">
    <source>
        <dbReference type="Google" id="ProtNLM"/>
    </source>
</evidence>
<reference evidence="1 2" key="1">
    <citation type="journal article" date="2016" name="Nat. Commun.">
        <title>Thousands of microbial genomes shed light on interconnected biogeochemical processes in an aquifer system.</title>
        <authorList>
            <person name="Anantharaman K."/>
            <person name="Brown C.T."/>
            <person name="Hug L.A."/>
            <person name="Sharon I."/>
            <person name="Castelle C.J."/>
            <person name="Probst A.J."/>
            <person name="Thomas B.C."/>
            <person name="Singh A."/>
            <person name="Wilkins M.J."/>
            <person name="Karaoz U."/>
            <person name="Brodie E.L."/>
            <person name="Williams K.H."/>
            <person name="Hubbard S.S."/>
            <person name="Banfield J.F."/>
        </authorList>
    </citation>
    <scope>NUCLEOTIDE SEQUENCE [LARGE SCALE GENOMIC DNA]</scope>
</reference>
<dbReference type="Gene3D" id="1.20.1440.60">
    <property type="entry name" value="23S rRNA-intervening sequence"/>
    <property type="match status" value="1"/>
</dbReference>
<dbReference type="PANTHER" id="PTHR38471:SF2">
    <property type="entry name" value="FOUR HELIX BUNDLE PROTEIN"/>
    <property type="match status" value="1"/>
</dbReference>
<protein>
    <recommendedName>
        <fullName evidence="3">Four helix bundle protein</fullName>
    </recommendedName>
</protein>
<dbReference type="Pfam" id="PF05635">
    <property type="entry name" value="23S_rRNA_IVP"/>
    <property type="match status" value="1"/>
</dbReference>
<dbReference type="EMBL" id="MGER01000050">
    <property type="protein sequence ID" value="OGL87840.1"/>
    <property type="molecule type" value="Genomic_DNA"/>
</dbReference>
<dbReference type="PANTHER" id="PTHR38471">
    <property type="entry name" value="FOUR HELIX BUNDLE PROTEIN"/>
    <property type="match status" value="1"/>
</dbReference>